<name>A0ABQ3HKV2_9ACTN</name>
<gene>
    <name evidence="1" type="ORF">GCM10011376_28010</name>
</gene>
<comment type="caution">
    <text evidence="1">The sequence shown here is derived from an EMBL/GenBank/DDBJ whole genome shotgun (WGS) entry which is preliminary data.</text>
</comment>
<evidence type="ECO:0000313" key="2">
    <source>
        <dbReference type="Proteomes" id="UP000597341"/>
    </source>
</evidence>
<keyword evidence="2" id="KW-1185">Reference proteome</keyword>
<dbReference type="Proteomes" id="UP000597341">
    <property type="component" value="Unassembled WGS sequence"/>
</dbReference>
<organism evidence="1 2">
    <name type="scientific">Nocardioides flavus</name>
    <name type="common">ex Wang et al. 2016</name>
    <dbReference type="NCBI Taxonomy" id="2058780"/>
    <lineage>
        <taxon>Bacteria</taxon>
        <taxon>Bacillati</taxon>
        <taxon>Actinomycetota</taxon>
        <taxon>Actinomycetes</taxon>
        <taxon>Propionibacteriales</taxon>
        <taxon>Nocardioidaceae</taxon>
        <taxon>Nocardioides</taxon>
    </lineage>
</organism>
<dbReference type="EMBL" id="BNAD01000008">
    <property type="protein sequence ID" value="GHE18191.1"/>
    <property type="molecule type" value="Genomic_DNA"/>
</dbReference>
<evidence type="ECO:0008006" key="3">
    <source>
        <dbReference type="Google" id="ProtNLM"/>
    </source>
</evidence>
<dbReference type="InterPro" id="IPR036514">
    <property type="entry name" value="SGNH_hydro_sf"/>
</dbReference>
<reference evidence="2" key="1">
    <citation type="journal article" date="2019" name="Int. J. Syst. Evol. Microbiol.">
        <title>The Global Catalogue of Microorganisms (GCM) 10K type strain sequencing project: providing services to taxonomists for standard genome sequencing and annotation.</title>
        <authorList>
            <consortium name="The Broad Institute Genomics Platform"/>
            <consortium name="The Broad Institute Genome Sequencing Center for Infectious Disease"/>
            <person name="Wu L."/>
            <person name="Ma J."/>
        </authorList>
    </citation>
    <scope>NUCLEOTIDE SEQUENCE [LARGE SCALE GENOMIC DNA]</scope>
    <source>
        <strain evidence="2">CGMCC 1.12791</strain>
    </source>
</reference>
<accession>A0ABQ3HKV2</accession>
<dbReference type="RefSeq" id="WP_191280104.1">
    <property type="nucleotide sequence ID" value="NZ_BNAD01000008.1"/>
</dbReference>
<dbReference type="SUPFAM" id="SSF52266">
    <property type="entry name" value="SGNH hydrolase"/>
    <property type="match status" value="1"/>
</dbReference>
<sequence length="277" mass="29572">MVKAVVAVVAALGMLATVGLGAVVWADRVDGEPFEAPDATTADLQAVAGSRVFFGHRSVGFNVLDGLPEVYERAGVDAPSIVESREAPEAEAIVHVEIGENGRPLEKIANFDRIMREGMAEQVDAAVLKLCYVDLRAGEADVDEIFTAYRDTLAALARDYPATAFVAATAPLTTERGPKGKLKALFGRGDRYGPEHNVLRQRFNSLVRAEFDEPGRLFDIAAVQSTDPSGERVAFSSRGETYYSLSDDYAKDPGHLNARGAQVAASAFIAVLADALA</sequence>
<proteinExistence type="predicted"/>
<protein>
    <recommendedName>
        <fullName evidence="3">GDSL-like Lipase/Acylhydrolase family protein</fullName>
    </recommendedName>
</protein>
<evidence type="ECO:0000313" key="1">
    <source>
        <dbReference type="EMBL" id="GHE18191.1"/>
    </source>
</evidence>
<dbReference type="Gene3D" id="3.40.50.1110">
    <property type="entry name" value="SGNH hydrolase"/>
    <property type="match status" value="1"/>
</dbReference>